<dbReference type="InterPro" id="IPR010652">
    <property type="entry name" value="DUF1232"/>
</dbReference>
<comment type="subcellular location">
    <subcellularLocation>
        <location evidence="1">Endomembrane system</location>
        <topology evidence="1">Multi-pass membrane protein</topology>
    </subcellularLocation>
</comment>
<dbReference type="RefSeq" id="WP_406769075.1">
    <property type="nucleotide sequence ID" value="NZ_JBJHZZ010000002.1"/>
</dbReference>
<dbReference type="Pfam" id="PF06803">
    <property type="entry name" value="DUF1232"/>
    <property type="match status" value="1"/>
</dbReference>
<evidence type="ECO:0000256" key="2">
    <source>
        <dbReference type="ARBA" id="ARBA00022692"/>
    </source>
</evidence>
<organism evidence="6 7">
    <name type="scientific">Candidatus Clostridium stratigraminis</name>
    <dbReference type="NCBI Taxonomy" id="3381661"/>
    <lineage>
        <taxon>Bacteria</taxon>
        <taxon>Bacillati</taxon>
        <taxon>Bacillota</taxon>
        <taxon>Clostridia</taxon>
        <taxon>Eubacteriales</taxon>
        <taxon>Clostridiaceae</taxon>
        <taxon>Clostridium</taxon>
    </lineage>
</organism>
<reference evidence="6 7" key="1">
    <citation type="submission" date="2024-11" db="EMBL/GenBank/DDBJ databases">
        <authorList>
            <person name="Heng Y.C."/>
            <person name="Lim A.C.H."/>
            <person name="Lee J.K.Y."/>
            <person name="Kittelmann S."/>
        </authorList>
    </citation>
    <scope>NUCLEOTIDE SEQUENCE [LARGE SCALE GENOMIC DNA]</scope>
    <source>
        <strain evidence="6 7">WILCCON 0185</strain>
    </source>
</reference>
<evidence type="ECO:0000313" key="6">
    <source>
        <dbReference type="EMBL" id="MFL0246613.1"/>
    </source>
</evidence>
<dbReference type="EMBL" id="JBJHZZ010000002">
    <property type="protein sequence ID" value="MFL0246613.1"/>
    <property type="molecule type" value="Genomic_DNA"/>
</dbReference>
<feature type="domain" description="DUF1232" evidence="5">
    <location>
        <begin position="218"/>
        <end position="254"/>
    </location>
</feature>
<protein>
    <submittedName>
        <fullName evidence="6">YkvA family protein</fullName>
    </submittedName>
</protein>
<gene>
    <name evidence="6" type="ORF">ACJDUG_06500</name>
</gene>
<evidence type="ECO:0000256" key="4">
    <source>
        <dbReference type="ARBA" id="ARBA00023136"/>
    </source>
</evidence>
<accession>A0ABW8T253</accession>
<comment type="caution">
    <text evidence="6">The sequence shown here is derived from an EMBL/GenBank/DDBJ whole genome shotgun (WGS) entry which is preliminary data.</text>
</comment>
<evidence type="ECO:0000256" key="1">
    <source>
        <dbReference type="ARBA" id="ARBA00004127"/>
    </source>
</evidence>
<name>A0ABW8T253_9CLOT</name>
<keyword evidence="4" id="KW-0472">Membrane</keyword>
<evidence type="ECO:0000259" key="5">
    <source>
        <dbReference type="Pfam" id="PF06803"/>
    </source>
</evidence>
<proteinExistence type="predicted"/>
<dbReference type="Proteomes" id="UP001623591">
    <property type="component" value="Unassembled WGS sequence"/>
</dbReference>
<sequence>MKLSNAKIRVTPEDIINAIEEYVNIEGLIIKDIKLDEIITISGSYKKGVEIPFQASVGFGNIKDNIIYVKIFKFKIYKLGVLKSLKNFALKTFLKDLTEYGVLAQDDNLIIDLNMIVKLIPYVNLELNAIRVIDGSLEVEANNVKYEPDKETPNFKAKKDEDDGKKIKISDRYTKLRINIEDKVPDKFKDIIEYAMLIPDIAALLWRLFRDKRVNTKTKILVGGLLAYIASPIDIIPDFIPLIGKIDDVAIVLFAMNKIINEVPEEVILSNWTGKENVIKIVSEGVTFISKMVGSQNVGKLLDTVKKLYVINKKEENLEDAAQNI</sequence>
<evidence type="ECO:0000313" key="7">
    <source>
        <dbReference type="Proteomes" id="UP001623591"/>
    </source>
</evidence>
<keyword evidence="3" id="KW-1133">Transmembrane helix</keyword>
<evidence type="ECO:0000256" key="3">
    <source>
        <dbReference type="ARBA" id="ARBA00022989"/>
    </source>
</evidence>
<keyword evidence="7" id="KW-1185">Reference proteome</keyword>
<keyword evidence="2" id="KW-0812">Transmembrane</keyword>